<keyword evidence="3" id="KW-0548">Nucleotidyltransferase</keyword>
<dbReference type="GO" id="GO:0016779">
    <property type="term" value="F:nucleotidyltransferase activity"/>
    <property type="evidence" value="ECO:0007669"/>
    <property type="project" value="UniProtKB-KW"/>
</dbReference>
<feature type="domain" description="MobA-like NTP transferase" evidence="2">
    <location>
        <begin position="3"/>
        <end position="145"/>
    </location>
</feature>
<dbReference type="PANTHER" id="PTHR19136">
    <property type="entry name" value="MOLYBDENUM COFACTOR GUANYLYLTRANSFERASE"/>
    <property type="match status" value="1"/>
</dbReference>
<evidence type="ECO:0000313" key="3">
    <source>
        <dbReference type="EMBL" id="QSG03469.1"/>
    </source>
</evidence>
<accession>A0A897MX29</accession>
<proteinExistence type="predicted"/>
<dbReference type="Gene3D" id="3.90.550.10">
    <property type="entry name" value="Spore Coat Polysaccharide Biosynthesis Protein SpsA, Chain A"/>
    <property type="match status" value="1"/>
</dbReference>
<dbReference type="EMBL" id="CP064786">
    <property type="protein sequence ID" value="QSG03469.1"/>
    <property type="molecule type" value="Genomic_DNA"/>
</dbReference>
<organism evidence="3 4">
    <name type="scientific">Natranaeroarchaeum sulfidigenes</name>
    <dbReference type="NCBI Taxonomy" id="2784880"/>
    <lineage>
        <taxon>Archaea</taxon>
        <taxon>Methanobacteriati</taxon>
        <taxon>Methanobacteriota</taxon>
        <taxon>Stenosarchaea group</taxon>
        <taxon>Halobacteria</taxon>
        <taxon>Halobacteriales</taxon>
        <taxon>Natronoarchaeaceae</taxon>
        <taxon>Natranaeroarchaeum</taxon>
    </lineage>
</organism>
<dbReference type="AlphaFoldDB" id="A0A897MX29"/>
<evidence type="ECO:0000256" key="1">
    <source>
        <dbReference type="ARBA" id="ARBA00022679"/>
    </source>
</evidence>
<keyword evidence="4" id="KW-1185">Reference proteome</keyword>
<protein>
    <submittedName>
        <fullName evidence="3">GTP:adenosylcobinamide-phosphate guanylyltransferase</fullName>
    </submittedName>
</protein>
<dbReference type="PANTHER" id="PTHR19136:SF81">
    <property type="entry name" value="MOLYBDENUM COFACTOR GUANYLYLTRANSFERASE"/>
    <property type="match status" value="1"/>
</dbReference>
<dbReference type="Proteomes" id="UP000663586">
    <property type="component" value="Chromosome"/>
</dbReference>
<sequence>MDALVMCGGEGTRLAASLRGDAPEKPLYPIDGKPMVDRVLDALDASDIDRIHAVVSPATPETREHITGRGPLIETPVSLIETPGEGYVTDLSAALDDIVQPVLTVAADLPLLTGDVVDRMLDVYAMTGTDDGSMTVAVPTTRKVRLGVSADTVMETDALTAELLDGRGDAEVKPERIAPTGLNVVGASTQTDTMYLTDDERLAVNVNRARDARIAEALE</sequence>
<evidence type="ECO:0000259" key="2">
    <source>
        <dbReference type="Pfam" id="PF12804"/>
    </source>
</evidence>
<dbReference type="InterPro" id="IPR025877">
    <property type="entry name" value="MobA-like_NTP_Trfase"/>
</dbReference>
<dbReference type="KEGG" id="hara:AArcS_2272"/>
<dbReference type="SUPFAM" id="SSF53448">
    <property type="entry name" value="Nucleotide-diphospho-sugar transferases"/>
    <property type="match status" value="1"/>
</dbReference>
<gene>
    <name evidence="3" type="ORF">AArcS_2272</name>
</gene>
<evidence type="ECO:0000313" key="4">
    <source>
        <dbReference type="Proteomes" id="UP000663586"/>
    </source>
</evidence>
<dbReference type="Pfam" id="PF12804">
    <property type="entry name" value="NTP_transf_3"/>
    <property type="match status" value="1"/>
</dbReference>
<keyword evidence="1 3" id="KW-0808">Transferase</keyword>
<name>A0A897MX29_9EURY</name>
<reference evidence="3" key="1">
    <citation type="submission" date="2020-11" db="EMBL/GenBank/DDBJ databases">
        <title>Carbohydrate-dependent, anaerobic sulfur respiration: A novel catabolism in halophilic archaea.</title>
        <authorList>
            <person name="Sorokin D.Y."/>
            <person name="Messina E."/>
            <person name="Smedile F."/>
            <person name="La Cono V."/>
            <person name="Hallsworth J.E."/>
            <person name="Yakimov M.M."/>
        </authorList>
    </citation>
    <scope>NUCLEOTIDE SEQUENCE</scope>
    <source>
        <strain evidence="3">AArc-S</strain>
    </source>
</reference>
<dbReference type="InterPro" id="IPR029044">
    <property type="entry name" value="Nucleotide-diphossugar_trans"/>
</dbReference>